<dbReference type="Proteomes" id="UP000757890">
    <property type="component" value="Unassembled WGS sequence"/>
</dbReference>
<dbReference type="AlphaFoldDB" id="A0A930B5V5"/>
<dbReference type="EMBL" id="JABZMK010000024">
    <property type="protein sequence ID" value="MBF1129443.1"/>
    <property type="molecule type" value="Genomic_DNA"/>
</dbReference>
<protein>
    <submittedName>
        <fullName evidence="1">Uncharacterized protein</fullName>
    </submittedName>
</protein>
<proteinExistence type="predicted"/>
<organism evidence="1 2">
    <name type="scientific">Dialister invisus</name>
    <dbReference type="NCBI Taxonomy" id="218538"/>
    <lineage>
        <taxon>Bacteria</taxon>
        <taxon>Bacillati</taxon>
        <taxon>Bacillota</taxon>
        <taxon>Negativicutes</taxon>
        <taxon>Veillonellales</taxon>
        <taxon>Veillonellaceae</taxon>
        <taxon>Dialister</taxon>
    </lineage>
</organism>
<reference evidence="1" key="1">
    <citation type="submission" date="2020-04" db="EMBL/GenBank/DDBJ databases">
        <title>Deep metagenomics examines the oral microbiome during advanced dental caries in children, revealing novel taxa and co-occurrences with host molecules.</title>
        <authorList>
            <person name="Baker J.L."/>
            <person name="Morton J.T."/>
            <person name="Dinis M."/>
            <person name="Alvarez R."/>
            <person name="Tran N.C."/>
            <person name="Knight R."/>
            <person name="Edlund A."/>
        </authorList>
    </citation>
    <scope>NUCLEOTIDE SEQUENCE</scope>
    <source>
        <strain evidence="1">JCVI_32_bin.14</strain>
    </source>
</reference>
<evidence type="ECO:0000313" key="2">
    <source>
        <dbReference type="Proteomes" id="UP000757890"/>
    </source>
</evidence>
<evidence type="ECO:0000313" key="1">
    <source>
        <dbReference type="EMBL" id="MBF1129443.1"/>
    </source>
</evidence>
<sequence>MGVIYDLKNSNGSGTYISGGGNVGLSMMPLNFTMAAIRIVPLDDKMREKLQEFDTRKDILSDLSIGGTLYVGVGGGVMIPVQSKYKDRVRVYVMGIGTPQVGCDASIAQSLKDRADAMQSEIKDGSIIVD</sequence>
<gene>
    <name evidence="1" type="ORF">HXL70_05285</name>
</gene>
<accession>A0A930B5V5</accession>
<name>A0A930B5V5_9FIRM</name>
<comment type="caution">
    <text evidence="1">The sequence shown here is derived from an EMBL/GenBank/DDBJ whole genome shotgun (WGS) entry which is preliminary data.</text>
</comment>